<proteinExistence type="inferred from homology"/>
<dbReference type="InterPro" id="IPR015422">
    <property type="entry name" value="PyrdxlP-dep_Trfase_small"/>
</dbReference>
<name>Q9HIY3_THEAC</name>
<dbReference type="FunFam" id="3.40.640.10:FF:000053">
    <property type="entry name" value="Aminotransferase, class I"/>
    <property type="match status" value="1"/>
</dbReference>
<dbReference type="Pfam" id="PF00155">
    <property type="entry name" value="Aminotran_1_2"/>
    <property type="match status" value="1"/>
</dbReference>
<dbReference type="Gene3D" id="3.40.640.10">
    <property type="entry name" value="Type I PLP-dependent aspartate aminotransferase-like (Major domain)"/>
    <property type="match status" value="1"/>
</dbReference>
<accession>Q9HIY3</accession>
<sequence>MEYRFSDIFRYIKPSEIRSLLKYTSDPELISFGGGMPNPESFPIKEMKEILNDVIDNYGKKALQYGTTEGLDPLRDELAKYVEKTEGIRAKREEIILTTGSQQALYAIGKIFTNPGETVITEGPTYVGAISAFNSNKAEMIAIDLDDKGMDVDALEERIRNFMANGTKPKFIYVIPTFQNPAGTTMVLDRRKQLLEISKRYEIPIVEDNPYGQLRYDGDPVPSIKSMDDDGNVIYLGTFSKVMAPGLRLGYVIADRQIVEKINLVKQGLDLASDSLSEYIAYEYLKRGDIYRQIPKTVSLYRKKRDLMLKSIAEYFPEGVKYTKPNGGMFLWVSLDEKIDTTRMLERALKAKVAYVSGAAFYPHGEKHNSMRLNFTYSDDDKIVEGIKRLAYVINEEMEVVE</sequence>
<dbReference type="FunCoup" id="Q9HIY3">
    <property type="interactions" value="26"/>
</dbReference>
<keyword evidence="5" id="KW-0808">Transferase</keyword>
<evidence type="ECO:0000256" key="4">
    <source>
        <dbReference type="ARBA" id="ARBA00022576"/>
    </source>
</evidence>
<dbReference type="PaxDb" id="273075-Ta1193"/>
<evidence type="ECO:0000259" key="7">
    <source>
        <dbReference type="Pfam" id="PF00155"/>
    </source>
</evidence>
<dbReference type="SUPFAM" id="SSF53383">
    <property type="entry name" value="PLP-dependent transferases"/>
    <property type="match status" value="1"/>
</dbReference>
<keyword evidence="9" id="KW-1185">Reference proteome</keyword>
<evidence type="ECO:0000256" key="2">
    <source>
        <dbReference type="ARBA" id="ARBA00007441"/>
    </source>
</evidence>
<evidence type="ECO:0000313" key="9">
    <source>
        <dbReference type="Proteomes" id="UP000001024"/>
    </source>
</evidence>
<dbReference type="GO" id="GO:1901605">
    <property type="term" value="P:alpha-amino acid metabolic process"/>
    <property type="evidence" value="ECO:0007669"/>
    <property type="project" value="TreeGrafter"/>
</dbReference>
<evidence type="ECO:0000313" key="8">
    <source>
        <dbReference type="EMBL" id="CAC12318.1"/>
    </source>
</evidence>
<dbReference type="InterPro" id="IPR004839">
    <property type="entry name" value="Aminotransferase_I/II_large"/>
</dbReference>
<dbReference type="GO" id="GO:0030170">
    <property type="term" value="F:pyridoxal phosphate binding"/>
    <property type="evidence" value="ECO:0007669"/>
    <property type="project" value="InterPro"/>
</dbReference>
<dbReference type="InParanoid" id="Q9HIY3"/>
<evidence type="ECO:0000256" key="3">
    <source>
        <dbReference type="ARBA" id="ARBA00011738"/>
    </source>
</evidence>
<dbReference type="OrthoDB" id="372018at2157"/>
<dbReference type="AlphaFoldDB" id="Q9HIY3"/>
<evidence type="ECO:0000256" key="1">
    <source>
        <dbReference type="ARBA" id="ARBA00001933"/>
    </source>
</evidence>
<protein>
    <submittedName>
        <fullName evidence="8">Aspartate aminotransferase related protein</fullName>
    </submittedName>
</protein>
<dbReference type="InterPro" id="IPR015424">
    <property type="entry name" value="PyrdxlP-dep_Trfase"/>
</dbReference>
<dbReference type="Proteomes" id="UP000001024">
    <property type="component" value="Chromosome"/>
</dbReference>
<dbReference type="InterPro" id="IPR015421">
    <property type="entry name" value="PyrdxlP-dep_Trfase_major"/>
</dbReference>
<dbReference type="RefSeq" id="WP_010901600.1">
    <property type="nucleotide sequence ID" value="NC_002578.1"/>
</dbReference>
<dbReference type="CDD" id="cd00609">
    <property type="entry name" value="AAT_like"/>
    <property type="match status" value="1"/>
</dbReference>
<keyword evidence="6" id="KW-0663">Pyridoxal phosphate</keyword>
<dbReference type="eggNOG" id="arCOG00492">
    <property type="taxonomic scope" value="Archaea"/>
</dbReference>
<dbReference type="HOGENOM" id="CLU_017584_0_6_2"/>
<dbReference type="EnsemblBacteria" id="CAC12318">
    <property type="protein sequence ID" value="CAC12318"/>
    <property type="gene ID" value="CAC12318"/>
</dbReference>
<dbReference type="PANTHER" id="PTHR42790:SF19">
    <property type="entry name" value="KYNURENINE_ALPHA-AMINOADIPATE AMINOTRANSFERASE, MITOCHONDRIAL"/>
    <property type="match status" value="1"/>
</dbReference>
<dbReference type="STRING" id="273075.gene:9572416"/>
<dbReference type="Gene3D" id="3.90.1150.10">
    <property type="entry name" value="Aspartate Aminotransferase, domain 1"/>
    <property type="match status" value="1"/>
</dbReference>
<reference evidence="8 9" key="1">
    <citation type="journal article" date="2000" name="Nature">
        <title>The genome sequence of the thermoacidophilic scavenger Thermoplasma acidophilum.</title>
        <authorList>
            <person name="Ruepp A."/>
            <person name="Graml W."/>
            <person name="Santos-Martinez M.L."/>
            <person name="Koretke K.K."/>
            <person name="Volker C."/>
            <person name="Mewes H.W."/>
            <person name="Frishman D."/>
            <person name="Stocker S."/>
            <person name="Lupas A.N."/>
            <person name="Baumeister W."/>
        </authorList>
    </citation>
    <scope>NUCLEOTIDE SEQUENCE [LARGE SCALE GENOMIC DNA]</scope>
    <source>
        <strain evidence="9">ATCC 25905 / DSM 1728 / JCM 9062 / NBRC 15155 / AMRC-C165</strain>
    </source>
</reference>
<organism evidence="8 9">
    <name type="scientific">Thermoplasma acidophilum (strain ATCC 25905 / DSM 1728 / JCM 9062 / NBRC 15155 / AMRC-C165)</name>
    <dbReference type="NCBI Taxonomy" id="273075"/>
    <lineage>
        <taxon>Archaea</taxon>
        <taxon>Methanobacteriati</taxon>
        <taxon>Thermoplasmatota</taxon>
        <taxon>Thermoplasmata</taxon>
        <taxon>Thermoplasmatales</taxon>
        <taxon>Thermoplasmataceae</taxon>
        <taxon>Thermoplasma</taxon>
    </lineage>
</organism>
<comment type="subunit">
    <text evidence="3">Homodimer.</text>
</comment>
<dbReference type="InterPro" id="IPR050859">
    <property type="entry name" value="Class-I_PLP-dep_aminotransf"/>
</dbReference>
<dbReference type="KEGG" id="tac:Ta1193"/>
<comment type="cofactor">
    <cofactor evidence="1">
        <name>pyridoxal 5'-phosphate</name>
        <dbReference type="ChEBI" id="CHEBI:597326"/>
    </cofactor>
</comment>
<dbReference type="GO" id="GO:0008483">
    <property type="term" value="F:transaminase activity"/>
    <property type="evidence" value="ECO:0007669"/>
    <property type="project" value="UniProtKB-KW"/>
</dbReference>
<gene>
    <name evidence="8" type="ordered locus">Ta1193</name>
</gene>
<dbReference type="EMBL" id="AL445066">
    <property type="protein sequence ID" value="CAC12318.1"/>
    <property type="molecule type" value="Genomic_DNA"/>
</dbReference>
<keyword evidence="4 8" id="KW-0032">Aminotransferase</keyword>
<dbReference type="PANTHER" id="PTHR42790">
    <property type="entry name" value="AMINOTRANSFERASE"/>
    <property type="match status" value="1"/>
</dbReference>
<comment type="similarity">
    <text evidence="2">Belongs to the class-I pyridoxal-phosphate-dependent aminotransferase family.</text>
</comment>
<evidence type="ECO:0000256" key="6">
    <source>
        <dbReference type="ARBA" id="ARBA00022898"/>
    </source>
</evidence>
<evidence type="ECO:0000256" key="5">
    <source>
        <dbReference type="ARBA" id="ARBA00022679"/>
    </source>
</evidence>
<feature type="domain" description="Aminotransferase class I/classII large" evidence="7">
    <location>
        <begin position="47"/>
        <end position="388"/>
    </location>
</feature>